<keyword evidence="1" id="KW-1133">Transmembrane helix</keyword>
<protein>
    <submittedName>
        <fullName evidence="2">Uncharacterized protein</fullName>
    </submittedName>
</protein>
<evidence type="ECO:0000313" key="2">
    <source>
        <dbReference type="EMBL" id="SDM43666.1"/>
    </source>
</evidence>
<dbReference type="STRING" id="48727.SAMN05192555_11336"/>
<organism evidence="2 3">
    <name type="scientific">Franzmannia pantelleriensis</name>
    <dbReference type="NCBI Taxonomy" id="48727"/>
    <lineage>
        <taxon>Bacteria</taxon>
        <taxon>Pseudomonadati</taxon>
        <taxon>Pseudomonadota</taxon>
        <taxon>Gammaproteobacteria</taxon>
        <taxon>Oceanospirillales</taxon>
        <taxon>Halomonadaceae</taxon>
        <taxon>Franzmannia</taxon>
    </lineage>
</organism>
<proteinExistence type="predicted"/>
<dbReference type="Proteomes" id="UP000199107">
    <property type="component" value="Unassembled WGS sequence"/>
</dbReference>
<name>A0A1G9T7N9_9GAMM</name>
<dbReference type="AlphaFoldDB" id="A0A1G9T7N9"/>
<dbReference type="EMBL" id="FNGH01000013">
    <property type="protein sequence ID" value="SDM43666.1"/>
    <property type="molecule type" value="Genomic_DNA"/>
</dbReference>
<reference evidence="3" key="1">
    <citation type="submission" date="2016-10" db="EMBL/GenBank/DDBJ databases">
        <authorList>
            <person name="Varghese N."/>
            <person name="Submissions S."/>
        </authorList>
    </citation>
    <scope>NUCLEOTIDE SEQUENCE [LARGE SCALE GENOMIC DNA]</scope>
    <source>
        <strain evidence="3">AAP</strain>
    </source>
</reference>
<keyword evidence="3" id="KW-1185">Reference proteome</keyword>
<sequence length="191" mass="20889">MRQTLISLPAIATALEGPGDTMTTLPPSPDETTPRSPLLNLLILVTLVTVVVALWYLGNYYFRGSSDDVTWYPPSPPCDLHQGACHASLGMASRLSLDVDGELRELEILPIEVRLEGVEARAVTVELVGRNMHMGVNRFILEAQGNGVFRGDGQIGVCTEAVMPWRAQVVVETPQGRKGSWFDFDIKRSAV</sequence>
<keyword evidence="1" id="KW-0812">Transmembrane</keyword>
<keyword evidence="1" id="KW-0472">Membrane</keyword>
<feature type="transmembrane region" description="Helical" evidence="1">
    <location>
        <begin position="38"/>
        <end position="57"/>
    </location>
</feature>
<gene>
    <name evidence="2" type="ORF">SAMN05192555_11336</name>
</gene>
<evidence type="ECO:0000313" key="3">
    <source>
        <dbReference type="Proteomes" id="UP000199107"/>
    </source>
</evidence>
<evidence type="ECO:0000256" key="1">
    <source>
        <dbReference type="SAM" id="Phobius"/>
    </source>
</evidence>
<accession>A0A1G9T7N9</accession>